<evidence type="ECO:0000256" key="1">
    <source>
        <dbReference type="SAM" id="Coils"/>
    </source>
</evidence>
<evidence type="ECO:0000256" key="2">
    <source>
        <dbReference type="SAM" id="MobiDB-lite"/>
    </source>
</evidence>
<dbReference type="RefSeq" id="WP_344227191.1">
    <property type="nucleotide sequence ID" value="NZ_BAAARI010000004.1"/>
</dbReference>
<sequence length="299" mass="32706">MGGQVLGGGVIFLVAVTLWLLYLLPSWHSRHQYNAAERNAVRLNQALRVLAETSEAPEEVRLELTARTASAQQKLARQTLAERERAQLEVARQELAAAKQEARAVRERPEVRMARARRRARLTATVLALLSLAGAGLGIWVQLTMASATVLWASGTVFVVSVLMLQQMSRVARRAARRVAPVPQVAVETRQADVQDVALPTRSAPATWEPRSLPRPLAATSGSRASLVQDAADAREALRRAAVEEAKRERAEQAAPPSIDTARVAKAPEESPFARMGYVDDAEIEDHVRRLLSTRRAAG</sequence>
<feature type="region of interest" description="Disordered" evidence="2">
    <location>
        <begin position="201"/>
        <end position="226"/>
    </location>
</feature>
<reference evidence="4 5" key="1">
    <citation type="journal article" date="2019" name="Int. J. Syst. Evol. Microbiol.">
        <title>The Global Catalogue of Microorganisms (GCM) 10K type strain sequencing project: providing services to taxonomists for standard genome sequencing and annotation.</title>
        <authorList>
            <consortium name="The Broad Institute Genomics Platform"/>
            <consortium name="The Broad Institute Genome Sequencing Center for Infectious Disease"/>
            <person name="Wu L."/>
            <person name="Ma J."/>
        </authorList>
    </citation>
    <scope>NUCLEOTIDE SEQUENCE [LARGE SCALE GENOMIC DNA]</scope>
    <source>
        <strain evidence="4 5">JCM 16365</strain>
    </source>
</reference>
<comment type="caution">
    <text evidence="4">The sequence shown here is derived from an EMBL/GenBank/DDBJ whole genome shotgun (WGS) entry which is preliminary data.</text>
</comment>
<keyword evidence="5" id="KW-1185">Reference proteome</keyword>
<keyword evidence="3" id="KW-0472">Membrane</keyword>
<feature type="coiled-coil region" evidence="1">
    <location>
        <begin position="33"/>
        <end position="108"/>
    </location>
</feature>
<accession>A0ABN3P712</accession>
<feature type="transmembrane region" description="Helical" evidence="3">
    <location>
        <begin position="122"/>
        <end position="143"/>
    </location>
</feature>
<feature type="compositionally biased region" description="Basic and acidic residues" evidence="2">
    <location>
        <begin position="242"/>
        <end position="252"/>
    </location>
</feature>
<evidence type="ECO:0008006" key="6">
    <source>
        <dbReference type="Google" id="ProtNLM"/>
    </source>
</evidence>
<evidence type="ECO:0000256" key="3">
    <source>
        <dbReference type="SAM" id="Phobius"/>
    </source>
</evidence>
<proteinExistence type="predicted"/>
<gene>
    <name evidence="4" type="ORF">GCM10009862_08370</name>
</gene>
<keyword evidence="3" id="KW-0812">Transmembrane</keyword>
<protein>
    <recommendedName>
        <fullName evidence="6">Large exoprotein</fullName>
    </recommendedName>
</protein>
<dbReference type="Proteomes" id="UP001500274">
    <property type="component" value="Unassembled WGS sequence"/>
</dbReference>
<organism evidence="4 5">
    <name type="scientific">Microbacterium binotii</name>
    <dbReference type="NCBI Taxonomy" id="462710"/>
    <lineage>
        <taxon>Bacteria</taxon>
        <taxon>Bacillati</taxon>
        <taxon>Actinomycetota</taxon>
        <taxon>Actinomycetes</taxon>
        <taxon>Micrococcales</taxon>
        <taxon>Microbacteriaceae</taxon>
        <taxon>Microbacterium</taxon>
    </lineage>
</organism>
<evidence type="ECO:0000313" key="4">
    <source>
        <dbReference type="EMBL" id="GAA2571827.1"/>
    </source>
</evidence>
<keyword evidence="3" id="KW-1133">Transmembrane helix</keyword>
<feature type="transmembrane region" description="Helical" evidence="3">
    <location>
        <begin position="149"/>
        <end position="168"/>
    </location>
</feature>
<keyword evidence="1" id="KW-0175">Coiled coil</keyword>
<feature type="transmembrane region" description="Helical" evidence="3">
    <location>
        <begin position="6"/>
        <end position="24"/>
    </location>
</feature>
<dbReference type="EMBL" id="BAAARI010000004">
    <property type="protein sequence ID" value="GAA2571827.1"/>
    <property type="molecule type" value="Genomic_DNA"/>
</dbReference>
<feature type="region of interest" description="Disordered" evidence="2">
    <location>
        <begin position="242"/>
        <end position="268"/>
    </location>
</feature>
<name>A0ABN3P712_9MICO</name>
<evidence type="ECO:0000313" key="5">
    <source>
        <dbReference type="Proteomes" id="UP001500274"/>
    </source>
</evidence>